<reference evidence="3 4" key="1">
    <citation type="submission" date="2018-11" db="EMBL/GenBank/DDBJ databases">
        <title>Parancylomarina longa gen. nov., sp. nov., isolated from sediments of southern Okinawa.</title>
        <authorList>
            <person name="Fu T."/>
        </authorList>
    </citation>
    <scope>NUCLEOTIDE SEQUENCE [LARGE SCALE GENOMIC DNA]</scope>
    <source>
        <strain evidence="3 4">T3-2 S1-C</strain>
    </source>
</reference>
<dbReference type="InterPro" id="IPR039461">
    <property type="entry name" value="Peptidase_M49"/>
</dbReference>
<dbReference type="PANTHER" id="PTHR23422">
    <property type="entry name" value="DIPEPTIDYL PEPTIDASE III-RELATED"/>
    <property type="match status" value="1"/>
</dbReference>
<accession>A0A434ATU4</accession>
<dbReference type="GO" id="GO:0008239">
    <property type="term" value="F:dipeptidyl-peptidase activity"/>
    <property type="evidence" value="ECO:0007669"/>
    <property type="project" value="TreeGrafter"/>
</dbReference>
<dbReference type="GO" id="GO:0046872">
    <property type="term" value="F:metal ion binding"/>
    <property type="evidence" value="ECO:0007669"/>
    <property type="project" value="UniProtKB-KW"/>
</dbReference>
<dbReference type="GO" id="GO:0005737">
    <property type="term" value="C:cytoplasm"/>
    <property type="evidence" value="ECO:0007669"/>
    <property type="project" value="TreeGrafter"/>
</dbReference>
<dbReference type="Gene3D" id="3.30.540.30">
    <property type="match status" value="1"/>
</dbReference>
<evidence type="ECO:0000313" key="4">
    <source>
        <dbReference type="Proteomes" id="UP000282985"/>
    </source>
</evidence>
<name>A0A434ATU4_9BACT</name>
<dbReference type="PROSITE" id="PS51257">
    <property type="entry name" value="PROKAR_LIPOPROTEIN"/>
    <property type="match status" value="1"/>
</dbReference>
<dbReference type="AlphaFoldDB" id="A0A434ATU4"/>
<dbReference type="OrthoDB" id="9812747at2"/>
<gene>
    <name evidence="3" type="ORF">DLK05_10955</name>
</gene>
<evidence type="ECO:0000313" key="3">
    <source>
        <dbReference type="EMBL" id="RUT77850.1"/>
    </source>
</evidence>
<proteinExistence type="predicted"/>
<dbReference type="RefSeq" id="WP_127344019.1">
    <property type="nucleotide sequence ID" value="NZ_RJJX01000014.1"/>
</dbReference>
<keyword evidence="1" id="KW-0479">Metal-binding</keyword>
<keyword evidence="2 3" id="KW-0378">Hydrolase</keyword>
<dbReference type="PANTHER" id="PTHR23422:SF9">
    <property type="entry name" value="ZN-DEPENDENT HYDROLASE"/>
    <property type="match status" value="1"/>
</dbReference>
<keyword evidence="4" id="KW-1185">Reference proteome</keyword>
<evidence type="ECO:0000256" key="2">
    <source>
        <dbReference type="ARBA" id="ARBA00022801"/>
    </source>
</evidence>
<protein>
    <submittedName>
        <fullName evidence="3">Zn-dependent hydrolase</fullName>
    </submittedName>
</protein>
<evidence type="ECO:0000256" key="1">
    <source>
        <dbReference type="ARBA" id="ARBA00022723"/>
    </source>
</evidence>
<organism evidence="3 4">
    <name type="scientific">Ancylomarina longa</name>
    <dbReference type="NCBI Taxonomy" id="2487017"/>
    <lineage>
        <taxon>Bacteria</taxon>
        <taxon>Pseudomonadati</taxon>
        <taxon>Bacteroidota</taxon>
        <taxon>Bacteroidia</taxon>
        <taxon>Marinilabiliales</taxon>
        <taxon>Marinifilaceae</taxon>
        <taxon>Ancylomarina</taxon>
    </lineage>
</organism>
<comment type="caution">
    <text evidence="3">The sequence shown here is derived from an EMBL/GenBank/DDBJ whole genome shotgun (WGS) entry which is preliminary data.</text>
</comment>
<dbReference type="Proteomes" id="UP000282985">
    <property type="component" value="Unassembled WGS sequence"/>
</dbReference>
<dbReference type="EMBL" id="RJJX01000014">
    <property type="protein sequence ID" value="RUT77850.1"/>
    <property type="molecule type" value="Genomic_DNA"/>
</dbReference>
<sequence>MIRNSIFLFGLAALIAVAFSCQPEAKQRKSKNYDSVMQRKLANYAEVKLSADLSKLSPQQIKLFAQLVEAANAIDEIYWRQAYGVKAYLLNDISDPDMKKYAMINYGPWDRLDGFTPFTDDFPPRPLGVGFFPRDFNQEEFFALKNDAKFSPYTMITRDANDKLNVVPYHIEFADELKEAAKHLKAAAMLTKSNEFKAYLLQRAEDLLNDNFDKSDQLWMDLKDVDLDFIAGPIVNTEDHLIWTKYSYGAMILLKNKEWTKNVEKYSLLLPFLQKNLPVSDEFKQESPENSADIIIYDVLYNSGYCNAGNKLIGLNLPIGDNLIKCGTRKLHFKNVMQAKFEQILTPITNIVIEEKQKKHVKFKSFFQNTVFYEISNGLGITQTINNKGSVKEALKDHYNVISELKNDVLRMFLLGKLLDMRELKDTDLMDNYVTYMADVFRSIRFGVTDSQGVANMIRFYYFEENEAFKYNPRTRTYSVNFYKMKKAIESLSKLVLEIEGNGDYEAADNLIKDKGYIRNNLLQDLYKIQRAKIPKDLVYDQGEKEIITQN</sequence>